<dbReference type="EMBL" id="JAWPEI010000001">
    <property type="protein sequence ID" value="KAK4738503.1"/>
    <property type="molecule type" value="Genomic_DNA"/>
</dbReference>
<protein>
    <submittedName>
        <fullName evidence="2">Uncharacterized protein</fullName>
    </submittedName>
</protein>
<sequence length="173" mass="19272">MSSRNKKSQSEEVEELLRAAEDDVSLKLNLNSHMARGSSTQFIDPDLDQRFQALRSKQTPQKKPISQKGLDNQATLTTDESDDLLTRFAALKSSLPAYSSASSSAKQHAMVEDDDDDEVEKVIKWAIDAARLDPSPPSGTDDDDDDNNTTDEEDEGENSDDDFNRGHRKAKRK</sequence>
<comment type="caution">
    <text evidence="2">The sequence shown here is derived from an EMBL/GenBank/DDBJ whole genome shotgun (WGS) entry which is preliminary data.</text>
</comment>
<gene>
    <name evidence="2" type="ORF">R3W88_002200</name>
</gene>
<feature type="compositionally biased region" description="Low complexity" evidence="1">
    <location>
        <begin position="95"/>
        <end position="106"/>
    </location>
</feature>
<name>A0AAV9MKH1_9SOLN</name>
<feature type="compositionally biased region" description="Acidic residues" evidence="1">
    <location>
        <begin position="140"/>
        <end position="161"/>
    </location>
</feature>
<organism evidence="2 3">
    <name type="scientific">Solanum pinnatisectum</name>
    <name type="common">tansyleaf nightshade</name>
    <dbReference type="NCBI Taxonomy" id="50273"/>
    <lineage>
        <taxon>Eukaryota</taxon>
        <taxon>Viridiplantae</taxon>
        <taxon>Streptophyta</taxon>
        <taxon>Embryophyta</taxon>
        <taxon>Tracheophyta</taxon>
        <taxon>Spermatophyta</taxon>
        <taxon>Magnoliopsida</taxon>
        <taxon>eudicotyledons</taxon>
        <taxon>Gunneridae</taxon>
        <taxon>Pentapetalae</taxon>
        <taxon>asterids</taxon>
        <taxon>lamiids</taxon>
        <taxon>Solanales</taxon>
        <taxon>Solanaceae</taxon>
        <taxon>Solanoideae</taxon>
        <taxon>Solaneae</taxon>
        <taxon>Solanum</taxon>
    </lineage>
</organism>
<feature type="region of interest" description="Disordered" evidence="1">
    <location>
        <begin position="54"/>
        <end position="79"/>
    </location>
</feature>
<evidence type="ECO:0000313" key="3">
    <source>
        <dbReference type="Proteomes" id="UP001311915"/>
    </source>
</evidence>
<evidence type="ECO:0000256" key="1">
    <source>
        <dbReference type="SAM" id="MobiDB-lite"/>
    </source>
</evidence>
<reference evidence="2 3" key="1">
    <citation type="submission" date="2023-10" db="EMBL/GenBank/DDBJ databases">
        <title>Genome-Wide Identification Analysis in wild type Solanum Pinnatisectum Reveals Some Genes Defensing Phytophthora Infestans.</title>
        <authorList>
            <person name="Sun C."/>
        </authorList>
    </citation>
    <scope>NUCLEOTIDE SEQUENCE [LARGE SCALE GENOMIC DNA]</scope>
    <source>
        <strain evidence="2">LQN</strain>
        <tissue evidence="2">Leaf</tissue>
    </source>
</reference>
<accession>A0AAV9MKH1</accession>
<dbReference type="Proteomes" id="UP001311915">
    <property type="component" value="Unassembled WGS sequence"/>
</dbReference>
<dbReference type="AlphaFoldDB" id="A0AAV9MKH1"/>
<proteinExistence type="predicted"/>
<keyword evidence="3" id="KW-1185">Reference proteome</keyword>
<feature type="region of interest" description="Disordered" evidence="1">
    <location>
        <begin position="95"/>
        <end position="173"/>
    </location>
</feature>
<evidence type="ECO:0000313" key="2">
    <source>
        <dbReference type="EMBL" id="KAK4738503.1"/>
    </source>
</evidence>